<evidence type="ECO:0000259" key="7">
    <source>
        <dbReference type="Pfam" id="PF00482"/>
    </source>
</evidence>
<keyword evidence="4 6" id="KW-1133">Transmembrane helix</keyword>
<dbReference type="EMBL" id="VBOR01000008">
    <property type="protein sequence ID" value="TMQ51495.1"/>
    <property type="molecule type" value="Genomic_DNA"/>
</dbReference>
<dbReference type="PANTHER" id="PTHR35007">
    <property type="entry name" value="INTEGRAL MEMBRANE PROTEIN-RELATED"/>
    <property type="match status" value="1"/>
</dbReference>
<protein>
    <submittedName>
        <fullName evidence="9">Type II secretion system F family protein</fullName>
    </submittedName>
</protein>
<dbReference type="GO" id="GO:0005886">
    <property type="term" value="C:plasma membrane"/>
    <property type="evidence" value="ECO:0007669"/>
    <property type="project" value="UniProtKB-SubCell"/>
</dbReference>
<dbReference type="Proteomes" id="UP000316292">
    <property type="component" value="Unassembled WGS sequence"/>
</dbReference>
<comment type="subcellular location">
    <subcellularLocation>
        <location evidence="1">Cell membrane</location>
        <topology evidence="1">Multi-pass membrane protein</topology>
    </subcellularLocation>
</comment>
<dbReference type="AlphaFoldDB" id="A0A538T575"/>
<dbReference type="EMBL" id="VBOV01000118">
    <property type="protein sequence ID" value="TMQ58796.1"/>
    <property type="molecule type" value="Genomic_DNA"/>
</dbReference>
<keyword evidence="2" id="KW-1003">Cell membrane</keyword>
<evidence type="ECO:0000256" key="3">
    <source>
        <dbReference type="ARBA" id="ARBA00022692"/>
    </source>
</evidence>
<keyword evidence="3 6" id="KW-0812">Transmembrane</keyword>
<dbReference type="PANTHER" id="PTHR35007:SF2">
    <property type="entry name" value="PILUS ASSEMBLE PROTEIN"/>
    <property type="match status" value="1"/>
</dbReference>
<feature type="domain" description="Type II secretion system protein GspF" evidence="7">
    <location>
        <begin position="162"/>
        <end position="290"/>
    </location>
</feature>
<evidence type="ECO:0000313" key="11">
    <source>
        <dbReference type="Proteomes" id="UP000320913"/>
    </source>
</evidence>
<proteinExistence type="predicted"/>
<evidence type="ECO:0000256" key="5">
    <source>
        <dbReference type="ARBA" id="ARBA00023136"/>
    </source>
</evidence>
<comment type="caution">
    <text evidence="9">The sequence shown here is derived from an EMBL/GenBank/DDBJ whole genome shotgun (WGS) entry which is preliminary data.</text>
</comment>
<dbReference type="InterPro" id="IPR018076">
    <property type="entry name" value="T2SS_GspF_dom"/>
</dbReference>
<evidence type="ECO:0000313" key="10">
    <source>
        <dbReference type="Proteomes" id="UP000316292"/>
    </source>
</evidence>
<feature type="transmembrane region" description="Helical" evidence="6">
    <location>
        <begin position="6"/>
        <end position="25"/>
    </location>
</feature>
<evidence type="ECO:0000256" key="4">
    <source>
        <dbReference type="ARBA" id="ARBA00022989"/>
    </source>
</evidence>
<evidence type="ECO:0000256" key="6">
    <source>
        <dbReference type="SAM" id="Phobius"/>
    </source>
</evidence>
<sequence>MLLLATILFAVAFGTGLLAVYQILVRDRDPVVARLRDLRARTVAARPEVKKERAWTLADALATLGGFLPTRESDESLRSGLERAGIRAPRAELVFLGTKVFLAFTSGLAWVTISYALARPMGSILLQGGIAVVVGFYFPTFWLYRKGEARKAQIQAALADTLDLLVVCVEAGLALNAAIERVGREVELSSPALSDELLLANQEIQTGLARSEALRRLARRTGVEDIYALTAMLIQAEKLGASIAQSLRAHAESMRTKRRQRAEQAARKAGIKLAFPLVFMIFPALLIVILGPAAIQLMQALAAQSTH</sequence>
<keyword evidence="5 6" id="KW-0472">Membrane</keyword>
<reference evidence="10 11" key="1">
    <citation type="journal article" date="2019" name="Nat. Microbiol.">
        <title>Mediterranean grassland soil C-N compound turnover is dependent on rainfall and depth, and is mediated by genomically divergent microorganisms.</title>
        <authorList>
            <person name="Diamond S."/>
            <person name="Andeer P.F."/>
            <person name="Li Z."/>
            <person name="Crits-Christoph A."/>
            <person name="Burstein D."/>
            <person name="Anantharaman K."/>
            <person name="Lane K.R."/>
            <person name="Thomas B.C."/>
            <person name="Pan C."/>
            <person name="Northen T.R."/>
            <person name="Banfield J.F."/>
        </authorList>
    </citation>
    <scope>NUCLEOTIDE SEQUENCE [LARGE SCALE GENOMIC DNA]</scope>
    <source>
        <strain evidence="8">WS_1</strain>
        <strain evidence="9">WS_5</strain>
    </source>
</reference>
<evidence type="ECO:0000313" key="9">
    <source>
        <dbReference type="EMBL" id="TMQ58796.1"/>
    </source>
</evidence>
<organism evidence="9 11">
    <name type="scientific">Eiseniibacteriota bacterium</name>
    <dbReference type="NCBI Taxonomy" id="2212470"/>
    <lineage>
        <taxon>Bacteria</taxon>
        <taxon>Candidatus Eiseniibacteriota</taxon>
    </lineage>
</organism>
<evidence type="ECO:0000313" key="8">
    <source>
        <dbReference type="EMBL" id="TMQ51495.1"/>
    </source>
</evidence>
<name>A0A538T575_UNCEI</name>
<feature type="transmembrane region" description="Helical" evidence="6">
    <location>
        <begin position="273"/>
        <end position="295"/>
    </location>
</feature>
<feature type="transmembrane region" description="Helical" evidence="6">
    <location>
        <begin position="124"/>
        <end position="144"/>
    </location>
</feature>
<evidence type="ECO:0000256" key="1">
    <source>
        <dbReference type="ARBA" id="ARBA00004651"/>
    </source>
</evidence>
<evidence type="ECO:0000256" key="2">
    <source>
        <dbReference type="ARBA" id="ARBA00022475"/>
    </source>
</evidence>
<dbReference type="Proteomes" id="UP000320913">
    <property type="component" value="Unassembled WGS sequence"/>
</dbReference>
<feature type="transmembrane region" description="Helical" evidence="6">
    <location>
        <begin position="93"/>
        <end position="118"/>
    </location>
</feature>
<accession>A0A538T575</accession>
<dbReference type="Pfam" id="PF00482">
    <property type="entry name" value="T2SSF"/>
    <property type="match status" value="1"/>
</dbReference>
<gene>
    <name evidence="8" type="ORF">E6K71_00330</name>
    <name evidence="9" type="ORF">E6K75_04880</name>
</gene>